<dbReference type="Proteomes" id="UP000295217">
    <property type="component" value="Unassembled WGS sequence"/>
</dbReference>
<protein>
    <submittedName>
        <fullName evidence="2">Right-handed parallel beta-helix repeat-containing protein</fullName>
    </submittedName>
</protein>
<feature type="domain" description="Right handed beta helix" evidence="1">
    <location>
        <begin position="430"/>
        <end position="605"/>
    </location>
</feature>
<dbReference type="PANTHER" id="PTHR36453">
    <property type="entry name" value="SECRETED PROTEIN-RELATED"/>
    <property type="match status" value="1"/>
</dbReference>
<dbReference type="AlphaFoldDB" id="A0A4V2YSH8"/>
<comment type="caution">
    <text evidence="2">The sequence shown here is derived from an EMBL/GenBank/DDBJ whole genome shotgun (WGS) entry which is preliminary data.</text>
</comment>
<dbReference type="EMBL" id="SMLB01000012">
    <property type="protein sequence ID" value="TDD69827.1"/>
    <property type="molecule type" value="Genomic_DNA"/>
</dbReference>
<dbReference type="InterPro" id="IPR011050">
    <property type="entry name" value="Pectin_lyase_fold/virulence"/>
</dbReference>
<dbReference type="SMART" id="SM00710">
    <property type="entry name" value="PbH1"/>
    <property type="match status" value="7"/>
</dbReference>
<evidence type="ECO:0000259" key="1">
    <source>
        <dbReference type="Pfam" id="PF13229"/>
    </source>
</evidence>
<organism evidence="2 3">
    <name type="scientific">Jiangella aurantiaca</name>
    <dbReference type="NCBI Taxonomy" id="2530373"/>
    <lineage>
        <taxon>Bacteria</taxon>
        <taxon>Bacillati</taxon>
        <taxon>Actinomycetota</taxon>
        <taxon>Actinomycetes</taxon>
        <taxon>Jiangellales</taxon>
        <taxon>Jiangellaceae</taxon>
        <taxon>Jiangella</taxon>
    </lineage>
</organism>
<sequence length="638" mass="68842">MRHLSALSLTAGVVIASGLLVSAQKAPIAAEEETSYAVFYVSPSGSDADQGTEEAPFGTLERARQAVAELAPTMTGDIEVVLRGGTYQLTEPLRLGPADSGTGGYQVSYEAYPGEQPVLSGGIEVTGWTQDDWVNRNRWKAPVPAGMRTRQLYVDGVRADRSRVDYGLTPTNQSRPVVPAQLQRTETGFITNNTAIQQWTNPQLIEFVWSGQGANSNASWMEPRCRVESISGTSTQTTITMRQPCFSKLQPALKNDQTALMPTYVEHVLEATYRPGQWYLDETADTVYYVPRGGEDVTTATVIAPRLEQLVVLAGTPEAPVHDISFSGITFAYTTWLGPSTDAGYPEQQANVYTSGNSRVGPPGTVAVVAGRNIRFEGNHFAHAGAAGLEMRGGTQDSEIVGNVFTDISGNAVQLGGFVTRHPAPEAEDRGITVENNYIDGAGAEYKGAVGILAGYVADTTVAHNEVTNVSYTGISVGWGWTSDTYVEGNRIEANNVHDVLQKSPLMHDGGGIYTLGSTPDAERSVITRNWVHDIPYAVGGIYLDAGSDYFDVTENVISESDARTWFFIATSRAGSENVFRGNFTSHTQYQTQSNTGGNTVADNQTGITSWPDDAQQIMREAGLEPSYRKLTRVSTVI</sequence>
<name>A0A4V2YSH8_9ACTN</name>
<keyword evidence="3" id="KW-1185">Reference proteome</keyword>
<accession>A0A4V2YSH8</accession>
<proteinExistence type="predicted"/>
<dbReference type="InterPro" id="IPR039448">
    <property type="entry name" value="Beta_helix"/>
</dbReference>
<dbReference type="SUPFAM" id="SSF51126">
    <property type="entry name" value="Pectin lyase-like"/>
    <property type="match status" value="1"/>
</dbReference>
<dbReference type="PANTHER" id="PTHR36453:SF1">
    <property type="entry name" value="RIGHT HANDED BETA HELIX DOMAIN-CONTAINING PROTEIN"/>
    <property type="match status" value="1"/>
</dbReference>
<dbReference type="Pfam" id="PF13229">
    <property type="entry name" value="Beta_helix"/>
    <property type="match status" value="1"/>
</dbReference>
<dbReference type="OrthoDB" id="227157at2"/>
<evidence type="ECO:0000313" key="3">
    <source>
        <dbReference type="Proteomes" id="UP000295217"/>
    </source>
</evidence>
<dbReference type="RefSeq" id="WP_132103207.1">
    <property type="nucleotide sequence ID" value="NZ_SMLB01000012.1"/>
</dbReference>
<gene>
    <name evidence="2" type="ORF">E1262_11140</name>
</gene>
<evidence type="ECO:0000313" key="2">
    <source>
        <dbReference type="EMBL" id="TDD69827.1"/>
    </source>
</evidence>
<reference evidence="2 3" key="1">
    <citation type="submission" date="2019-02" db="EMBL/GenBank/DDBJ databases">
        <title>Draft genome sequences of novel Actinobacteria.</title>
        <authorList>
            <person name="Sahin N."/>
            <person name="Ay H."/>
            <person name="Saygin H."/>
        </authorList>
    </citation>
    <scope>NUCLEOTIDE SEQUENCE [LARGE SCALE GENOMIC DNA]</scope>
    <source>
        <strain evidence="2 3">8K307</strain>
    </source>
</reference>
<dbReference type="Gene3D" id="2.160.20.10">
    <property type="entry name" value="Single-stranded right-handed beta-helix, Pectin lyase-like"/>
    <property type="match status" value="2"/>
</dbReference>
<dbReference type="InterPro" id="IPR012334">
    <property type="entry name" value="Pectin_lyas_fold"/>
</dbReference>
<dbReference type="InterPro" id="IPR006626">
    <property type="entry name" value="PbH1"/>
</dbReference>